<proteinExistence type="inferred from homology"/>
<gene>
    <name evidence="3" type="ORF">C7S18_04900</name>
</gene>
<sequence>MTREAARSQPSASPISGASTSITAFLGRTPTGPTDTLQAVASFAEFSSTFGPITTGYPLTDSVYDFFNNGGTQALIVRVGAGTTSLSDADLLGVSSPNTGLALLANQGGFNLLCIPPDQADGALSESVIAAAAQCCLDQDAMLILDPPPSWLAAAKAGQWDQLDPSTLVSGEPARATAVYFPRIMRADLLYPETTKAYPPSGAIAGIFSRFDRDSGVWIAPAGTLASLQGIAGFEIQLTDQNQEQFTGLGTNALRSFSNFGPVIWGARTARGADVLADDFKYVPQYRLYHWIRRSILDNTRWAVFEPSTPVVWASLQASISVFMNTLMQQGAFNQFAVQCDATTNSSADIERGLINLNVLYDAFRPAEFTVMPLQIAAQAAS</sequence>
<dbReference type="AlphaFoldDB" id="A0A2P1PP13"/>
<reference evidence="3 4" key="1">
    <citation type="submission" date="2018-03" db="EMBL/GenBank/DDBJ databases">
        <title>Ahniella affigens gen. nov., sp. nov., a gammaproteobacterium isolated from sandy soil near a stream.</title>
        <authorList>
            <person name="Ko Y."/>
            <person name="Kim J.-H."/>
        </authorList>
    </citation>
    <scope>NUCLEOTIDE SEQUENCE [LARGE SCALE GENOMIC DNA]</scope>
    <source>
        <strain evidence="3 4">D13</strain>
    </source>
</reference>
<reference evidence="3 4" key="2">
    <citation type="submission" date="2018-03" db="EMBL/GenBank/DDBJ databases">
        <authorList>
            <person name="Keele B.F."/>
        </authorList>
    </citation>
    <scope>NUCLEOTIDE SEQUENCE [LARGE SCALE GENOMIC DNA]</scope>
    <source>
        <strain evidence="3 4">D13</strain>
    </source>
</reference>
<evidence type="ECO:0000256" key="1">
    <source>
        <dbReference type="ARBA" id="ARBA00008005"/>
    </source>
</evidence>
<dbReference type="Proteomes" id="UP000241074">
    <property type="component" value="Chromosome"/>
</dbReference>
<name>A0A2P1PP13_9GAMM</name>
<feature type="domain" description="Tail sheath protein C-terminal" evidence="2">
    <location>
        <begin position="279"/>
        <end position="372"/>
    </location>
</feature>
<dbReference type="EMBL" id="CP027860">
    <property type="protein sequence ID" value="AVP96580.1"/>
    <property type="molecule type" value="Genomic_DNA"/>
</dbReference>
<evidence type="ECO:0000313" key="3">
    <source>
        <dbReference type="EMBL" id="AVP96580.1"/>
    </source>
</evidence>
<dbReference type="Gene3D" id="3.40.50.11780">
    <property type="match status" value="1"/>
</dbReference>
<protein>
    <recommendedName>
        <fullName evidence="2">Tail sheath protein C-terminal domain-containing protein</fullName>
    </recommendedName>
</protein>
<evidence type="ECO:0000313" key="4">
    <source>
        <dbReference type="Proteomes" id="UP000241074"/>
    </source>
</evidence>
<dbReference type="OrthoDB" id="9767864at2"/>
<accession>A0A2P1PP13</accession>
<dbReference type="KEGG" id="xba:C7S18_04900"/>
<dbReference type="Pfam" id="PF17482">
    <property type="entry name" value="Phage_sheath_1C"/>
    <property type="match status" value="1"/>
</dbReference>
<keyword evidence="4" id="KW-1185">Reference proteome</keyword>
<dbReference type="PANTHER" id="PTHR35861">
    <property type="match status" value="1"/>
</dbReference>
<dbReference type="InterPro" id="IPR052042">
    <property type="entry name" value="Tail_sheath_structural"/>
</dbReference>
<evidence type="ECO:0000259" key="2">
    <source>
        <dbReference type="Pfam" id="PF17482"/>
    </source>
</evidence>
<dbReference type="PANTHER" id="PTHR35861:SF1">
    <property type="entry name" value="PHAGE TAIL SHEATH PROTEIN"/>
    <property type="match status" value="1"/>
</dbReference>
<dbReference type="InterPro" id="IPR020287">
    <property type="entry name" value="Tail_sheath_C"/>
</dbReference>
<comment type="similarity">
    <text evidence="1">Belongs to the myoviridae tail sheath protein family.</text>
</comment>
<organism evidence="3 4">
    <name type="scientific">Ahniella affigens</name>
    <dbReference type="NCBI Taxonomy" id="2021234"/>
    <lineage>
        <taxon>Bacteria</taxon>
        <taxon>Pseudomonadati</taxon>
        <taxon>Pseudomonadota</taxon>
        <taxon>Gammaproteobacteria</taxon>
        <taxon>Lysobacterales</taxon>
        <taxon>Rhodanobacteraceae</taxon>
        <taxon>Ahniella</taxon>
    </lineage>
</organism>
<dbReference type="RefSeq" id="WP_106890508.1">
    <property type="nucleotide sequence ID" value="NZ_CP027860.1"/>
</dbReference>